<accession>A0A9X6SUN9</accession>
<reference evidence="1 2" key="1">
    <citation type="submission" date="2017-09" db="EMBL/GenBank/DDBJ databases">
        <title>Large-scale bioinformatics analysis of Bacillus genomes uncovers conserved roles of natural products in bacterial physiology.</title>
        <authorList>
            <consortium name="Agbiome Team Llc"/>
            <person name="Bleich R.M."/>
            <person name="Grubbs K.J."/>
            <person name="Santa Maria K.C."/>
            <person name="Allen S.E."/>
            <person name="Farag S."/>
            <person name="Shank E.A."/>
            <person name="Bowers A."/>
        </authorList>
    </citation>
    <scope>NUCLEOTIDE SEQUENCE [LARGE SCALE GENOMIC DNA]</scope>
    <source>
        <strain evidence="1 2">AFS092789</strain>
    </source>
</reference>
<evidence type="ECO:0000313" key="1">
    <source>
        <dbReference type="EMBL" id="PDZ95457.1"/>
    </source>
</evidence>
<evidence type="ECO:0000313" key="2">
    <source>
        <dbReference type="Proteomes" id="UP000219922"/>
    </source>
</evidence>
<dbReference type="EMBL" id="NVMX01000056">
    <property type="protein sequence ID" value="PDZ95457.1"/>
    <property type="molecule type" value="Genomic_DNA"/>
</dbReference>
<dbReference type="AlphaFoldDB" id="A0A9X6SUN9"/>
<sequence length="111" mass="13384">MQEKINQIKSILPTYIQSWHNIPSDIDVSNVKIIEIRKVEGFKTEQDLAWIIGFETDENIYRELLMDEELEYSIEDFKEMIEKENETHGMLARDVVCFQFFDEYPLIYRDK</sequence>
<organism evidence="1 2">
    <name type="scientific">Bacillus cereus</name>
    <dbReference type="NCBI Taxonomy" id="1396"/>
    <lineage>
        <taxon>Bacteria</taxon>
        <taxon>Bacillati</taxon>
        <taxon>Bacillota</taxon>
        <taxon>Bacilli</taxon>
        <taxon>Bacillales</taxon>
        <taxon>Bacillaceae</taxon>
        <taxon>Bacillus</taxon>
        <taxon>Bacillus cereus group</taxon>
    </lineage>
</organism>
<proteinExistence type="predicted"/>
<dbReference type="Proteomes" id="UP000219922">
    <property type="component" value="Unassembled WGS sequence"/>
</dbReference>
<dbReference type="RefSeq" id="WP_098006130.1">
    <property type="nucleotide sequence ID" value="NZ_NUJB01000007.1"/>
</dbReference>
<name>A0A9X6SUN9_BACCE</name>
<protein>
    <submittedName>
        <fullName evidence="1">Uncharacterized protein</fullName>
    </submittedName>
</protein>
<comment type="caution">
    <text evidence="1">The sequence shown here is derived from an EMBL/GenBank/DDBJ whole genome shotgun (WGS) entry which is preliminary data.</text>
</comment>
<gene>
    <name evidence="1" type="ORF">CON36_28310</name>
</gene>